<evidence type="ECO:0000313" key="5">
    <source>
        <dbReference type="EMBL" id="KAK3056057.1"/>
    </source>
</evidence>
<keyword evidence="2 5" id="KW-0378">Hydrolase</keyword>
<accession>A0AAJ0GEP4</accession>
<dbReference type="AlphaFoldDB" id="A0AAJ0GEP4"/>
<dbReference type="PANTHER" id="PTHR20371">
    <property type="entry name" value="ENOLASE-PHOSPHATASE E1"/>
    <property type="match status" value="1"/>
</dbReference>
<dbReference type="SFLD" id="SFLDG01129">
    <property type="entry name" value="C1.5:_HAD__Beta-PGM__Phosphata"/>
    <property type="match status" value="1"/>
</dbReference>
<dbReference type="NCBIfam" id="TIGR01691">
    <property type="entry name" value="enolase-ppase"/>
    <property type="match status" value="1"/>
</dbReference>
<evidence type="ECO:0000256" key="2">
    <source>
        <dbReference type="ARBA" id="ARBA00022801"/>
    </source>
</evidence>
<keyword evidence="3" id="KW-0486">Methionine biosynthesis</keyword>
<dbReference type="EC" id="3.1.3.77" evidence="5"/>
<dbReference type="Pfam" id="PF00702">
    <property type="entry name" value="Hydrolase"/>
    <property type="match status" value="1"/>
</dbReference>
<organism evidence="5 6">
    <name type="scientific">Extremus antarcticus</name>
    <dbReference type="NCBI Taxonomy" id="702011"/>
    <lineage>
        <taxon>Eukaryota</taxon>
        <taxon>Fungi</taxon>
        <taxon>Dikarya</taxon>
        <taxon>Ascomycota</taxon>
        <taxon>Pezizomycotina</taxon>
        <taxon>Dothideomycetes</taxon>
        <taxon>Dothideomycetidae</taxon>
        <taxon>Mycosphaerellales</taxon>
        <taxon>Extremaceae</taxon>
        <taxon>Extremus</taxon>
    </lineage>
</organism>
<dbReference type="SFLD" id="SFLDS00003">
    <property type="entry name" value="Haloacid_Dehalogenase"/>
    <property type="match status" value="1"/>
</dbReference>
<keyword evidence="6" id="KW-1185">Reference proteome</keyword>
<keyword evidence="1" id="KW-0028">Amino-acid biosynthesis</keyword>
<evidence type="ECO:0000256" key="4">
    <source>
        <dbReference type="SAM" id="MobiDB-lite"/>
    </source>
</evidence>
<dbReference type="SFLD" id="SFLDG01133">
    <property type="entry name" value="C1.5.4:_Enolase-phosphatase_Li"/>
    <property type="match status" value="1"/>
</dbReference>
<dbReference type="Gene3D" id="3.40.50.1000">
    <property type="entry name" value="HAD superfamily/HAD-like"/>
    <property type="match status" value="1"/>
</dbReference>
<dbReference type="GO" id="GO:0043874">
    <property type="term" value="F:acireductone synthase activity"/>
    <property type="evidence" value="ECO:0007669"/>
    <property type="project" value="UniProtKB-EC"/>
</dbReference>
<dbReference type="InterPro" id="IPR036412">
    <property type="entry name" value="HAD-like_sf"/>
</dbReference>
<sequence length="268" mass="29632">MEGIKCVLLDIEGTVCPISFVKEKLFPYALNALPDVLASKWDSKEFKSYRDAFPADARGSPSALQAHVEDLTQRDVKAAYLKNLQGYLWETGYKTGAYSTPLFADVLPKLKEWNDAGIKLAIYSSGSVFAQKLLFGHVQSAAGQKKARGESENQDPLSKATVGGKARLDDAQPQPEDVQYLISDWFDTTNAGPKMEYSSYDMIRVVLEITAQEVLFLSDNVKECDAAIAAGMRSLIVDRPGNAPLPDWDSDKLSIVKSLEDVHIKYQE</sequence>
<dbReference type="Proteomes" id="UP001271007">
    <property type="component" value="Unassembled WGS sequence"/>
</dbReference>
<evidence type="ECO:0000313" key="6">
    <source>
        <dbReference type="Proteomes" id="UP001271007"/>
    </source>
</evidence>
<dbReference type="GO" id="GO:0019509">
    <property type="term" value="P:L-methionine salvage from methylthioadenosine"/>
    <property type="evidence" value="ECO:0007669"/>
    <property type="project" value="InterPro"/>
</dbReference>
<dbReference type="InterPro" id="IPR023214">
    <property type="entry name" value="HAD_sf"/>
</dbReference>
<dbReference type="SUPFAM" id="SSF56784">
    <property type="entry name" value="HAD-like"/>
    <property type="match status" value="1"/>
</dbReference>
<dbReference type="Gene3D" id="1.10.720.60">
    <property type="match status" value="1"/>
</dbReference>
<dbReference type="PANTHER" id="PTHR20371:SF1">
    <property type="entry name" value="ENOLASE-PHOSPHATASE E1"/>
    <property type="match status" value="1"/>
</dbReference>
<dbReference type="EMBL" id="JAWDJX010000007">
    <property type="protein sequence ID" value="KAK3056057.1"/>
    <property type="molecule type" value="Genomic_DNA"/>
</dbReference>
<protein>
    <submittedName>
        <fullName evidence="5">Enolase-phosphatase E1</fullName>
        <ecNumber evidence="5">3.1.3.77</ecNumber>
    </submittedName>
</protein>
<dbReference type="CDD" id="cd01629">
    <property type="entry name" value="HAD_EP"/>
    <property type="match status" value="1"/>
</dbReference>
<dbReference type="InterPro" id="IPR023943">
    <property type="entry name" value="Enolase-ppase_E1"/>
</dbReference>
<reference evidence="5" key="1">
    <citation type="submission" date="2023-04" db="EMBL/GenBank/DDBJ databases">
        <title>Black Yeasts Isolated from many extreme environments.</title>
        <authorList>
            <person name="Coleine C."/>
            <person name="Stajich J.E."/>
            <person name="Selbmann L."/>
        </authorList>
    </citation>
    <scope>NUCLEOTIDE SEQUENCE</scope>
    <source>
        <strain evidence="5">CCFEE 5312</strain>
    </source>
</reference>
<gene>
    <name evidence="5" type="primary">UTR4</name>
    <name evidence="5" type="ORF">LTR09_003293</name>
</gene>
<name>A0AAJ0GEP4_9PEZI</name>
<dbReference type="GO" id="GO:0000287">
    <property type="term" value="F:magnesium ion binding"/>
    <property type="evidence" value="ECO:0007669"/>
    <property type="project" value="InterPro"/>
</dbReference>
<evidence type="ECO:0000256" key="3">
    <source>
        <dbReference type="ARBA" id="ARBA00023167"/>
    </source>
</evidence>
<evidence type="ECO:0000256" key="1">
    <source>
        <dbReference type="ARBA" id="ARBA00022605"/>
    </source>
</evidence>
<comment type="caution">
    <text evidence="5">The sequence shown here is derived from an EMBL/GenBank/DDBJ whole genome shotgun (WGS) entry which is preliminary data.</text>
</comment>
<feature type="region of interest" description="Disordered" evidence="4">
    <location>
        <begin position="145"/>
        <end position="172"/>
    </location>
</feature>
<proteinExistence type="predicted"/>